<dbReference type="EMBL" id="JNOC01000035">
    <property type="protein sequence ID" value="KPH55630.1"/>
    <property type="molecule type" value="Genomic_DNA"/>
</dbReference>
<feature type="coiled-coil region" evidence="1">
    <location>
        <begin position="287"/>
        <end position="314"/>
    </location>
</feature>
<dbReference type="Proteomes" id="UP000037997">
    <property type="component" value="Unassembled WGS sequence"/>
</dbReference>
<gene>
    <name evidence="2" type="ORF">HPU229334_07310</name>
</gene>
<protein>
    <submittedName>
        <fullName evidence="2">Uncharacterized protein</fullName>
    </submittedName>
</protein>
<name>A0A0N1EB61_9HELI</name>
<accession>A0A0N1EB61</accession>
<evidence type="ECO:0000256" key="1">
    <source>
        <dbReference type="SAM" id="Coils"/>
    </source>
</evidence>
<dbReference type="AlphaFoldDB" id="A0A0N1EB61"/>
<dbReference type="RefSeq" id="WP_054198101.1">
    <property type="nucleotide sequence ID" value="NZ_JNOC01000035.1"/>
</dbReference>
<evidence type="ECO:0000313" key="2">
    <source>
        <dbReference type="EMBL" id="KPH55630.1"/>
    </source>
</evidence>
<comment type="caution">
    <text evidence="2">The sequence shown here is derived from an EMBL/GenBank/DDBJ whole genome shotgun (WGS) entry which is preliminary data.</text>
</comment>
<proteinExistence type="predicted"/>
<sequence length="327" mass="37081">MTIHNADKILFRKIYFAANNHKESALAQEEIQSLKPNQESPQDSTKISIKNKLTNDSSYQLVMFEDGISGDKVQALLSKENIQRLQEKFDKSDFYTRDDGILRLSGKAESYVSGWYGEIAYNMGAFNADLNKDGKFSPQENALIKDDYTFLTAEKNTIYGDSINIYGVESYIAKPPTNQQTKTLDDLLDGLISADMDLNGKVTLKEHLKSTEGSLYTAIKEILNSQVNPLENLNPTQEIKTPKQRVLEEISKQEAMALLAKIKQNGNLESLSPKEKEALQKYFSNEMQRIKQEKNDLETTNEHLNEAIQNFSEQILSKESLIFETKA</sequence>
<dbReference type="PATRIC" id="fig|35818.11.peg.1447"/>
<reference evidence="2 3" key="1">
    <citation type="submission" date="2014-06" db="EMBL/GenBank/DDBJ databases">
        <title>Helicobacter pullorum isolates in fresh chicken meat - phenotypic and genotypic features.</title>
        <authorList>
            <person name="Borges V."/>
            <person name="Santos A."/>
            <person name="Correia C.B."/>
            <person name="Saraiva M."/>
            <person name="Menard A."/>
            <person name="Vieira L."/>
            <person name="Sampaio D.A."/>
            <person name="Gomes J.P."/>
            <person name="Oleastro M."/>
        </authorList>
    </citation>
    <scope>NUCLEOTIDE SEQUENCE [LARGE SCALE GENOMIC DNA]</scope>
    <source>
        <strain evidence="2 3">229334/12</strain>
    </source>
</reference>
<keyword evidence="1" id="KW-0175">Coiled coil</keyword>
<organism evidence="2 3">
    <name type="scientific">Helicobacter pullorum</name>
    <dbReference type="NCBI Taxonomy" id="35818"/>
    <lineage>
        <taxon>Bacteria</taxon>
        <taxon>Pseudomonadati</taxon>
        <taxon>Campylobacterota</taxon>
        <taxon>Epsilonproteobacteria</taxon>
        <taxon>Campylobacterales</taxon>
        <taxon>Helicobacteraceae</taxon>
        <taxon>Helicobacter</taxon>
    </lineage>
</organism>
<evidence type="ECO:0000313" key="3">
    <source>
        <dbReference type="Proteomes" id="UP000037997"/>
    </source>
</evidence>